<dbReference type="Gene3D" id="3.40.50.1820">
    <property type="entry name" value="alpha/beta hydrolase"/>
    <property type="match status" value="1"/>
</dbReference>
<dbReference type="GO" id="GO:0008236">
    <property type="term" value="F:serine-type peptidase activity"/>
    <property type="evidence" value="ECO:0007669"/>
    <property type="project" value="InterPro"/>
</dbReference>
<evidence type="ECO:0000313" key="3">
    <source>
        <dbReference type="EMBL" id="MBB5817212.1"/>
    </source>
</evidence>
<dbReference type="InterPro" id="IPR011042">
    <property type="entry name" value="6-blade_b-propeller_TolB-like"/>
</dbReference>
<keyword evidence="4" id="KW-1185">Reference proteome</keyword>
<feature type="region of interest" description="Disordered" evidence="1">
    <location>
        <begin position="1"/>
        <end position="28"/>
    </location>
</feature>
<proteinExistence type="predicted"/>
<dbReference type="GO" id="GO:0006508">
    <property type="term" value="P:proteolysis"/>
    <property type="evidence" value="ECO:0007669"/>
    <property type="project" value="InterPro"/>
</dbReference>
<keyword evidence="3" id="KW-0645">Protease</keyword>
<dbReference type="PANTHER" id="PTHR43056">
    <property type="entry name" value="PEPTIDASE S9 PROLYL OLIGOPEPTIDASE"/>
    <property type="match status" value="1"/>
</dbReference>
<name>A0A7W9MDT0_9ACTN</name>
<dbReference type="RefSeq" id="WP_184546279.1">
    <property type="nucleotide sequence ID" value="NZ_JACHMP010000001.1"/>
</dbReference>
<dbReference type="SUPFAM" id="SSF53474">
    <property type="entry name" value="alpha/beta-Hydrolases"/>
    <property type="match status" value="1"/>
</dbReference>
<reference evidence="3 4" key="1">
    <citation type="submission" date="2020-08" db="EMBL/GenBank/DDBJ databases">
        <title>Sequencing the genomes of 1000 actinobacteria strains.</title>
        <authorList>
            <person name="Klenk H.-P."/>
        </authorList>
    </citation>
    <scope>NUCLEOTIDE SEQUENCE [LARGE SCALE GENOMIC DNA]</scope>
    <source>
        <strain evidence="3 4">DSM 46887</strain>
    </source>
</reference>
<dbReference type="EMBL" id="JACHMP010000001">
    <property type="protein sequence ID" value="MBB5817212.1"/>
    <property type="molecule type" value="Genomic_DNA"/>
</dbReference>
<dbReference type="GO" id="GO:0004177">
    <property type="term" value="F:aminopeptidase activity"/>
    <property type="evidence" value="ECO:0007669"/>
    <property type="project" value="UniProtKB-KW"/>
</dbReference>
<dbReference type="InterPro" id="IPR029058">
    <property type="entry name" value="AB_hydrolase_fold"/>
</dbReference>
<keyword evidence="3" id="KW-0031">Aminopeptidase</keyword>
<keyword evidence="3" id="KW-0378">Hydrolase</keyword>
<evidence type="ECO:0000256" key="1">
    <source>
        <dbReference type="SAM" id="MobiDB-lite"/>
    </source>
</evidence>
<dbReference type="PANTHER" id="PTHR43056:SF5">
    <property type="entry name" value="PEPTIDASE S9 PROLYL OLIGOPEPTIDASE CATALYTIC DOMAIN-CONTAINING PROTEIN"/>
    <property type="match status" value="1"/>
</dbReference>
<dbReference type="AlphaFoldDB" id="A0A7W9MDT0"/>
<dbReference type="Pfam" id="PF00326">
    <property type="entry name" value="Peptidase_S9"/>
    <property type="match status" value="1"/>
</dbReference>
<dbReference type="InterPro" id="IPR050585">
    <property type="entry name" value="Xaa-Pro_dipeptidyl-ppase/CocE"/>
</dbReference>
<dbReference type="Proteomes" id="UP000540685">
    <property type="component" value="Unassembled WGS sequence"/>
</dbReference>
<sequence length="669" mass="71620">MPSRPADAAASRPARAPRTARPAMPPGAWPSPLTAAAVATGQVRYGGVVVRDRGDTVWWAQTTPDGTGRMSVFRRDREGPAREMLPHRIDARTRLHEYGGQCWTVIGETLVTSDFADQRLYRVDDGVAAPLTADSGLADRYAQPAALPGTGWIVCVAERHRDRVTHALVAVALDGSGAVVDLWTGSDFVAAPAVSPDGRRIAFLTWDHPRMPWDGTMLRTAALTFDQGRPALHAVTAGPGGPEESVLAPSWMDDDTVCVATDRSGWWNLAAVPVTRPLTAGEPAPMWPAPRECGVPLWQLGFRNHVSLPEGRTFVVGGGRPYLLAPDGTATPIECPFTTWLPWLDADGDTVVGVAAADDRAPSLVGVDTATGAWTVLTAPPQPDPAWTPRPRRLTVRTGTADVPVHFHPPTAPRHRLPDHAAPPAVMWVHGGPTASFPQHYQGEVAYFTSRGLAFVAVDYTGSSGHGRRYRTALRGRWGDADVTDCIAVAHDLLERRRVSRIAIRGISAGGLTVLLALARPDSPFVGGVSYAGVADLGNFARRTHDFESRYLEGLIGRLPGDRAAYLDRSPLSHLGAVTRPVLLLHGQDDPVVPLEQAHAVARALTAERVPHKLLTFAGEGHIFSRPATIAAALEAELGFYGRLFGFDPPDVPHLPLTPVPAPAAGDPE</sequence>
<feature type="compositionally biased region" description="Low complexity" evidence="1">
    <location>
        <begin position="1"/>
        <end position="22"/>
    </location>
</feature>
<protein>
    <submittedName>
        <fullName evidence="3">Dipeptidyl aminopeptidase/acylaminoacyl peptidase</fullName>
    </submittedName>
</protein>
<evidence type="ECO:0000259" key="2">
    <source>
        <dbReference type="Pfam" id="PF00326"/>
    </source>
</evidence>
<dbReference type="InterPro" id="IPR001375">
    <property type="entry name" value="Peptidase_S9_cat"/>
</dbReference>
<dbReference type="SUPFAM" id="SSF82171">
    <property type="entry name" value="DPP6 N-terminal domain-like"/>
    <property type="match status" value="1"/>
</dbReference>
<accession>A0A7W9MDT0</accession>
<evidence type="ECO:0000313" key="4">
    <source>
        <dbReference type="Proteomes" id="UP000540685"/>
    </source>
</evidence>
<feature type="domain" description="Peptidase S9 prolyl oligopeptidase catalytic" evidence="2">
    <location>
        <begin position="440"/>
        <end position="646"/>
    </location>
</feature>
<comment type="caution">
    <text evidence="3">The sequence shown here is derived from an EMBL/GenBank/DDBJ whole genome shotgun (WGS) entry which is preliminary data.</text>
</comment>
<organism evidence="3 4">
    <name type="scientific">Streptosporangium becharense</name>
    <dbReference type="NCBI Taxonomy" id="1816182"/>
    <lineage>
        <taxon>Bacteria</taxon>
        <taxon>Bacillati</taxon>
        <taxon>Actinomycetota</taxon>
        <taxon>Actinomycetes</taxon>
        <taxon>Streptosporangiales</taxon>
        <taxon>Streptosporangiaceae</taxon>
        <taxon>Streptosporangium</taxon>
    </lineage>
</organism>
<dbReference type="Gene3D" id="2.120.10.30">
    <property type="entry name" value="TolB, C-terminal domain"/>
    <property type="match status" value="1"/>
</dbReference>
<gene>
    <name evidence="3" type="ORF">F4562_000274</name>
</gene>